<gene>
    <name evidence="4" type="ORF">FHR84_000660</name>
</gene>
<evidence type="ECO:0000256" key="1">
    <source>
        <dbReference type="ARBA" id="ARBA00008710"/>
    </source>
</evidence>
<dbReference type="PANTHER" id="PTHR39428">
    <property type="entry name" value="F420H(2)-DEPENDENT QUINONE REDUCTASE RV1261C"/>
    <property type="match status" value="1"/>
</dbReference>
<dbReference type="RefSeq" id="WP_179533895.1">
    <property type="nucleotide sequence ID" value="NZ_JACBYW010000001.1"/>
</dbReference>
<dbReference type="Pfam" id="PF04075">
    <property type="entry name" value="F420H2_quin_red"/>
    <property type="match status" value="1"/>
</dbReference>
<proteinExistence type="inferred from homology"/>
<protein>
    <submittedName>
        <fullName evidence="4">Deazaflavin-dependent oxidoreductase (Nitroreductase family)</fullName>
    </submittedName>
</protein>
<dbReference type="EMBL" id="JACBYW010000001">
    <property type="protein sequence ID" value="NYH77346.1"/>
    <property type="molecule type" value="Genomic_DNA"/>
</dbReference>
<dbReference type="PANTHER" id="PTHR39428:SF1">
    <property type="entry name" value="F420H(2)-DEPENDENT QUINONE REDUCTASE RV1261C"/>
    <property type="match status" value="1"/>
</dbReference>
<evidence type="ECO:0000256" key="2">
    <source>
        <dbReference type="ARBA" id="ARBA00049106"/>
    </source>
</evidence>
<dbReference type="Proteomes" id="UP000548304">
    <property type="component" value="Unassembled WGS sequence"/>
</dbReference>
<dbReference type="NCBIfam" id="TIGR00026">
    <property type="entry name" value="hi_GC_TIGR00026"/>
    <property type="match status" value="1"/>
</dbReference>
<dbReference type="AlphaFoldDB" id="A0A852Z113"/>
<keyword evidence="5" id="KW-1185">Reference proteome</keyword>
<name>A0A852Z113_9ACTN</name>
<dbReference type="InterPro" id="IPR012349">
    <property type="entry name" value="Split_barrel_FMN-bd"/>
</dbReference>
<comment type="caution">
    <text evidence="4">The sequence shown here is derived from an EMBL/GenBank/DDBJ whole genome shotgun (WGS) entry which is preliminary data.</text>
</comment>
<feature type="region of interest" description="Disordered" evidence="3">
    <location>
        <begin position="135"/>
        <end position="163"/>
    </location>
</feature>
<comment type="catalytic activity">
    <reaction evidence="2">
        <text>oxidized coenzyme F420-(gamma-L-Glu)(n) + a quinol + H(+) = reduced coenzyme F420-(gamma-L-Glu)(n) + a quinone</text>
        <dbReference type="Rhea" id="RHEA:39663"/>
        <dbReference type="Rhea" id="RHEA-COMP:12939"/>
        <dbReference type="Rhea" id="RHEA-COMP:14378"/>
        <dbReference type="ChEBI" id="CHEBI:15378"/>
        <dbReference type="ChEBI" id="CHEBI:24646"/>
        <dbReference type="ChEBI" id="CHEBI:132124"/>
        <dbReference type="ChEBI" id="CHEBI:133980"/>
        <dbReference type="ChEBI" id="CHEBI:139511"/>
    </reaction>
</comment>
<evidence type="ECO:0000313" key="5">
    <source>
        <dbReference type="Proteomes" id="UP000548304"/>
    </source>
</evidence>
<dbReference type="GO" id="GO:0016491">
    <property type="term" value="F:oxidoreductase activity"/>
    <property type="evidence" value="ECO:0007669"/>
    <property type="project" value="InterPro"/>
</dbReference>
<dbReference type="InterPro" id="IPR004378">
    <property type="entry name" value="F420H2_quin_Rdtase"/>
</dbReference>
<dbReference type="GO" id="GO:0005886">
    <property type="term" value="C:plasma membrane"/>
    <property type="evidence" value="ECO:0007669"/>
    <property type="project" value="TreeGrafter"/>
</dbReference>
<sequence>MCELALRLTPAERIALRSTGGRHSISGSLGVPLCLLWTRGARTGRWRSVPVICTRHGDSYLVLGSNGGRPRHPQWTTNLLRDTRAAITVGGTTAPVRARHVTGDEHAALWPSALETWPPYRTYTRRSGRELRMFHLSPTTGGPLARSSTPRTIGEAADHSGGR</sequence>
<comment type="similarity">
    <text evidence="1">Belongs to the F420H(2)-dependent quinone reductase family.</text>
</comment>
<evidence type="ECO:0000256" key="3">
    <source>
        <dbReference type="SAM" id="MobiDB-lite"/>
    </source>
</evidence>
<accession>A0A852Z113</accession>
<dbReference type="GO" id="GO:0070967">
    <property type="term" value="F:coenzyme F420 binding"/>
    <property type="evidence" value="ECO:0007669"/>
    <property type="project" value="TreeGrafter"/>
</dbReference>
<dbReference type="Gene3D" id="2.30.110.10">
    <property type="entry name" value="Electron Transport, Fmn-binding Protein, Chain A"/>
    <property type="match status" value="1"/>
</dbReference>
<reference evidence="4 5" key="1">
    <citation type="submission" date="2020-07" db="EMBL/GenBank/DDBJ databases">
        <title>Genomic Encyclopedia of Type Strains, Phase III (KMG-III): the genomes of soil and plant-associated and newly described type strains.</title>
        <authorList>
            <person name="Whitman W."/>
        </authorList>
    </citation>
    <scope>NUCLEOTIDE SEQUENCE [LARGE SCALE GENOMIC DNA]</scope>
    <source>
        <strain evidence="4 5">CECT 8576</strain>
    </source>
</reference>
<organism evidence="4 5">
    <name type="scientific">Actinopolyspora biskrensis</name>
    <dbReference type="NCBI Taxonomy" id="1470178"/>
    <lineage>
        <taxon>Bacteria</taxon>
        <taxon>Bacillati</taxon>
        <taxon>Actinomycetota</taxon>
        <taxon>Actinomycetes</taxon>
        <taxon>Actinopolysporales</taxon>
        <taxon>Actinopolysporaceae</taxon>
        <taxon>Actinopolyspora</taxon>
    </lineage>
</organism>
<evidence type="ECO:0000313" key="4">
    <source>
        <dbReference type="EMBL" id="NYH77346.1"/>
    </source>
</evidence>